<dbReference type="Pfam" id="PF13359">
    <property type="entry name" value="DDE_Tnp_4"/>
    <property type="match status" value="1"/>
</dbReference>
<evidence type="ECO:0000256" key="2">
    <source>
        <dbReference type="ARBA" id="ARBA00022723"/>
    </source>
</evidence>
<evidence type="ECO:0000313" key="6">
    <source>
        <dbReference type="Proteomes" id="UP000237966"/>
    </source>
</evidence>
<dbReference type="GO" id="GO:0046872">
    <property type="term" value="F:metal ion binding"/>
    <property type="evidence" value="ECO:0007669"/>
    <property type="project" value="UniProtKB-KW"/>
</dbReference>
<comment type="caution">
    <text evidence="5">The sequence shown here is derived from an EMBL/GenBank/DDBJ whole genome shotgun (WGS) entry which is preliminary data.</text>
</comment>
<gene>
    <name evidence="5" type="ORF">C5C51_03365</name>
</gene>
<evidence type="ECO:0000256" key="3">
    <source>
        <dbReference type="SAM" id="Phobius"/>
    </source>
</evidence>
<keyword evidence="3" id="KW-0812">Transmembrane</keyword>
<protein>
    <submittedName>
        <fullName evidence="5">Transposase</fullName>
    </submittedName>
</protein>
<sequence length="228" mass="26082">MSRTIADIEVMIDVVFDGCEPELRAAVNETTTIVEGTLLLCWSWKESPGLYSGKHHATGHNIQVVSDLNGRVVAISDPLPGSTHDKKVWKETGYNDLLDPTNMPADLGYQGTQLVTPMKKKPGKKNLDKKTKKHNTFINTPRYVIANITTWRILHIDYRRPLRTHLRAFTTMKELYSSHKTITLLRKPQWLDLRSRFEGRVWLMRLFTSFPSSMSCILIGVLFWRGTG</sequence>
<dbReference type="InterPro" id="IPR027806">
    <property type="entry name" value="HARBI1_dom"/>
</dbReference>
<evidence type="ECO:0000256" key="1">
    <source>
        <dbReference type="ARBA" id="ARBA00001968"/>
    </source>
</evidence>
<organism evidence="5 6">
    <name type="scientific">Rathayibacter toxicus</name>
    <dbReference type="NCBI Taxonomy" id="145458"/>
    <lineage>
        <taxon>Bacteria</taxon>
        <taxon>Bacillati</taxon>
        <taxon>Actinomycetota</taxon>
        <taxon>Actinomycetes</taxon>
        <taxon>Micrococcales</taxon>
        <taxon>Microbacteriaceae</taxon>
        <taxon>Rathayibacter</taxon>
    </lineage>
</organism>
<feature type="transmembrane region" description="Helical" evidence="3">
    <location>
        <begin position="202"/>
        <end position="224"/>
    </location>
</feature>
<dbReference type="KEGG" id="rtc:APU90_02890"/>
<proteinExistence type="predicted"/>
<name>A0A2S5Y951_9MICO</name>
<keyword evidence="3" id="KW-1133">Transmembrane helix</keyword>
<reference evidence="5 6" key="1">
    <citation type="submission" date="2018-02" db="EMBL/GenBank/DDBJ databases">
        <title>Bacteriophage NCPPB3778 and a type I-E CRISPR drive the evolution of the US Biological Select Agent, Rathayibacter toxicus.</title>
        <authorList>
            <person name="Davis E.W.II."/>
            <person name="Tabima J.F."/>
            <person name="Weisberg A.J."/>
            <person name="Lopes L.D."/>
            <person name="Wiseman M.S."/>
            <person name="Wiseman M.S."/>
            <person name="Pupko T."/>
            <person name="Belcher M.S."/>
            <person name="Sechler A.J."/>
            <person name="Tancos M.A."/>
            <person name="Schroeder B.K."/>
            <person name="Murray T.D."/>
            <person name="Luster D.G."/>
            <person name="Schneider W.L."/>
            <person name="Rogers E."/>
            <person name="Andreote F.D."/>
            <person name="Grunwald N.J."/>
            <person name="Putnam M.L."/>
            <person name="Chang J.H."/>
        </authorList>
    </citation>
    <scope>NUCLEOTIDE SEQUENCE [LARGE SCALE GENOMIC DNA]</scope>
    <source>
        <strain evidence="5 6">FH99</strain>
    </source>
</reference>
<evidence type="ECO:0000259" key="4">
    <source>
        <dbReference type="Pfam" id="PF13359"/>
    </source>
</evidence>
<accession>A0A2S5Y951</accession>
<dbReference type="Proteomes" id="UP000237966">
    <property type="component" value="Unassembled WGS sequence"/>
</dbReference>
<comment type="cofactor">
    <cofactor evidence="1">
        <name>a divalent metal cation</name>
        <dbReference type="ChEBI" id="CHEBI:60240"/>
    </cofactor>
</comment>
<dbReference type="RefSeq" id="WP_051210325.1">
    <property type="nucleotide sequence ID" value="NZ_CP010848.1"/>
</dbReference>
<keyword evidence="3" id="KW-0472">Membrane</keyword>
<dbReference type="GeneID" id="93667649"/>
<keyword evidence="2" id="KW-0479">Metal-binding</keyword>
<evidence type="ECO:0000313" key="5">
    <source>
        <dbReference type="EMBL" id="PPI16449.1"/>
    </source>
</evidence>
<feature type="domain" description="DDE Tnp4" evidence="4">
    <location>
        <begin position="49"/>
        <end position="157"/>
    </location>
</feature>
<dbReference type="OrthoDB" id="5121089at2"/>
<dbReference type="EMBL" id="PSWU01000004">
    <property type="protein sequence ID" value="PPI16449.1"/>
    <property type="molecule type" value="Genomic_DNA"/>
</dbReference>
<dbReference type="AlphaFoldDB" id="A0A2S5Y951"/>